<organism evidence="1 2">
    <name type="scientific">Companilactobacillus kimchiensis</name>
    <dbReference type="NCBI Taxonomy" id="993692"/>
    <lineage>
        <taxon>Bacteria</taxon>
        <taxon>Bacillati</taxon>
        <taxon>Bacillota</taxon>
        <taxon>Bacilli</taxon>
        <taxon>Lactobacillales</taxon>
        <taxon>Lactobacillaceae</taxon>
        <taxon>Companilactobacillus</taxon>
    </lineage>
</organism>
<dbReference type="RefSeq" id="WP_057880816.1">
    <property type="nucleotide sequence ID" value="NZ_JQCF01000011.1"/>
</dbReference>
<protein>
    <submittedName>
        <fullName evidence="1">Uncharacterized protein</fullName>
    </submittedName>
</protein>
<dbReference type="EMBL" id="JQCF01000011">
    <property type="protein sequence ID" value="KRN99245.1"/>
    <property type="molecule type" value="Genomic_DNA"/>
</dbReference>
<dbReference type="Proteomes" id="UP000051006">
    <property type="component" value="Unassembled WGS sequence"/>
</dbReference>
<reference evidence="1 2" key="1">
    <citation type="journal article" date="2015" name="Genome Announc.">
        <title>Expanding the biotechnology potential of lactobacilli through comparative genomics of 213 strains and associated genera.</title>
        <authorList>
            <person name="Sun Z."/>
            <person name="Harris H.M."/>
            <person name="McCann A."/>
            <person name="Guo C."/>
            <person name="Argimon S."/>
            <person name="Zhang W."/>
            <person name="Yang X."/>
            <person name="Jeffery I.B."/>
            <person name="Cooney J.C."/>
            <person name="Kagawa T.F."/>
            <person name="Liu W."/>
            <person name="Song Y."/>
            <person name="Salvetti E."/>
            <person name="Wrobel A."/>
            <person name="Rasinkangas P."/>
            <person name="Parkhill J."/>
            <person name="Rea M.C."/>
            <person name="O'Sullivan O."/>
            <person name="Ritari J."/>
            <person name="Douillard F.P."/>
            <person name="Paul Ross R."/>
            <person name="Yang R."/>
            <person name="Briner A.E."/>
            <person name="Felis G.E."/>
            <person name="de Vos W.M."/>
            <person name="Barrangou R."/>
            <person name="Klaenhammer T.R."/>
            <person name="Caufield P.W."/>
            <person name="Cui Y."/>
            <person name="Zhang H."/>
            <person name="O'Toole P.W."/>
        </authorList>
    </citation>
    <scope>NUCLEOTIDE SEQUENCE [LARGE SCALE GENOMIC DNA]</scope>
    <source>
        <strain evidence="1 2">DSM 24716</strain>
    </source>
</reference>
<evidence type="ECO:0000313" key="1">
    <source>
        <dbReference type="EMBL" id="KRN99245.1"/>
    </source>
</evidence>
<proteinExistence type="predicted"/>
<dbReference type="AlphaFoldDB" id="A0A0R2LKU7"/>
<gene>
    <name evidence="1" type="ORF">IV57_GL000467</name>
</gene>
<comment type="caution">
    <text evidence="1">The sequence shown here is derived from an EMBL/GenBank/DDBJ whole genome shotgun (WGS) entry which is preliminary data.</text>
</comment>
<keyword evidence="2" id="KW-1185">Reference proteome</keyword>
<sequence length="95" mass="11244">MFTYIQITSRDSDTFKGYVDYEFSKDNLSMTLVRGMKTLRRINIPISEITDLNVDNFYGEERINFIYDSKKYSFINTGYGESFYLKNRMLKAVNS</sequence>
<dbReference type="PATRIC" id="fig|993692.3.peg.475"/>
<dbReference type="OrthoDB" id="2303226at2"/>
<accession>A0A0R2LKU7</accession>
<dbReference type="STRING" id="993692.IV57_GL000467"/>
<evidence type="ECO:0000313" key="2">
    <source>
        <dbReference type="Proteomes" id="UP000051006"/>
    </source>
</evidence>
<name>A0A0R2LKU7_9LACO</name>